<evidence type="ECO:0000256" key="2">
    <source>
        <dbReference type="SAM" id="SignalP"/>
    </source>
</evidence>
<feature type="compositionally biased region" description="Basic and acidic residues" evidence="1">
    <location>
        <begin position="111"/>
        <end position="121"/>
    </location>
</feature>
<keyword evidence="2" id="KW-0732">Signal</keyword>
<name>A0A7S3VGT0_9STRA</name>
<gene>
    <name evidence="3" type="ORF">CDEB00056_LOCUS23563</name>
</gene>
<dbReference type="InterPro" id="IPR046345">
    <property type="entry name" value="TraB_PrgY-like"/>
</dbReference>
<dbReference type="PANTHER" id="PTHR21530">
    <property type="entry name" value="PHEROMONE SHUTDOWN PROTEIN"/>
    <property type="match status" value="1"/>
</dbReference>
<feature type="signal peptide" evidence="2">
    <location>
        <begin position="1"/>
        <end position="24"/>
    </location>
</feature>
<accession>A0A7S3VGT0</accession>
<protein>
    <recommendedName>
        <fullName evidence="4">TraB domain-containing protein</fullName>
    </recommendedName>
</protein>
<dbReference type="PANTHER" id="PTHR21530:SF7">
    <property type="entry name" value="TRAB DOMAIN-CONTAINING PROTEIN"/>
    <property type="match status" value="1"/>
</dbReference>
<evidence type="ECO:0000256" key="1">
    <source>
        <dbReference type="SAM" id="MobiDB-lite"/>
    </source>
</evidence>
<reference evidence="3" key="1">
    <citation type="submission" date="2021-01" db="EMBL/GenBank/DDBJ databases">
        <authorList>
            <person name="Corre E."/>
            <person name="Pelletier E."/>
            <person name="Niang G."/>
            <person name="Scheremetjew M."/>
            <person name="Finn R."/>
            <person name="Kale V."/>
            <person name="Holt S."/>
            <person name="Cochrane G."/>
            <person name="Meng A."/>
            <person name="Brown T."/>
            <person name="Cohen L."/>
        </authorList>
    </citation>
    <scope>NUCLEOTIDE SEQUENCE</scope>
    <source>
        <strain evidence="3">MM31A-1</strain>
    </source>
</reference>
<dbReference type="AlphaFoldDB" id="A0A7S3VGT0"/>
<sequence length="382" mass="42161">MISTRRVFVVLSILHCNLIGSSFGAFIYSTSLNKSGANFANQDKEKQWQWAAEHPQLQDAITRELLVQPLGWPNVYILGTVHIGSQSAKEAETLIHVIQPNRVVLEMPSSRLERRERERRQQRLQKQKQQDRTETGIINNFTPQNSSSSSTTKTKSFGEALQTLPALATMGYEKGGISGLLFSVIIIGGSLVKQSIVKKDESEILPRRNEFTAAMEAAQEINDNCGTTDEGEVTTQIIAADLELEDLIKSFVRSMSILRWIELGLNIMIESVGIKDPDPVRRMRGETLLDWEDRRRNIATARSSKAHGEGYAGGVLGSVLVDERDARFVDACLKATTSGENLNGNRTSSEVSIVCIVGLVHLDGVVQGLERQGGGVKLEQSN</sequence>
<proteinExistence type="predicted"/>
<organism evidence="3">
    <name type="scientific">Chaetoceros debilis</name>
    <dbReference type="NCBI Taxonomy" id="122233"/>
    <lineage>
        <taxon>Eukaryota</taxon>
        <taxon>Sar</taxon>
        <taxon>Stramenopiles</taxon>
        <taxon>Ochrophyta</taxon>
        <taxon>Bacillariophyta</taxon>
        <taxon>Coscinodiscophyceae</taxon>
        <taxon>Chaetocerotophycidae</taxon>
        <taxon>Chaetocerotales</taxon>
        <taxon>Chaetocerotaceae</taxon>
        <taxon>Chaetoceros</taxon>
    </lineage>
</organism>
<dbReference type="EMBL" id="HBIO01030759">
    <property type="protein sequence ID" value="CAE0478710.1"/>
    <property type="molecule type" value="Transcribed_RNA"/>
</dbReference>
<evidence type="ECO:0008006" key="4">
    <source>
        <dbReference type="Google" id="ProtNLM"/>
    </source>
</evidence>
<feature type="chain" id="PRO_5031287894" description="TraB domain-containing protein" evidence="2">
    <location>
        <begin position="25"/>
        <end position="382"/>
    </location>
</feature>
<feature type="region of interest" description="Disordered" evidence="1">
    <location>
        <begin position="108"/>
        <end position="154"/>
    </location>
</feature>
<evidence type="ECO:0000313" key="3">
    <source>
        <dbReference type="EMBL" id="CAE0478710.1"/>
    </source>
</evidence>
<feature type="compositionally biased region" description="Polar residues" evidence="1">
    <location>
        <begin position="136"/>
        <end position="145"/>
    </location>
</feature>